<dbReference type="EMBL" id="CP144520">
    <property type="protein sequence ID" value="WWC68006.1"/>
    <property type="molecule type" value="Genomic_DNA"/>
</dbReference>
<feature type="transmembrane region" description="Helical" evidence="3">
    <location>
        <begin position="142"/>
        <end position="162"/>
    </location>
</feature>
<reference evidence="5" key="2">
    <citation type="submission" date="2013-07" db="EMBL/GenBank/DDBJ databases">
        <authorList>
            <consortium name="The Broad Institute Genome Sequencing Platform"/>
            <person name="Cuomo C."/>
            <person name="Litvintseva A."/>
            <person name="Chen Y."/>
            <person name="Heitman J."/>
            <person name="Sun S."/>
            <person name="Springer D."/>
            <person name="Dromer F."/>
            <person name="Young S.K."/>
            <person name="Zeng Q."/>
            <person name="Gargeya S."/>
            <person name="Fitzgerald M."/>
            <person name="Abouelleil A."/>
            <person name="Alvarado L."/>
            <person name="Berlin A.M."/>
            <person name="Chapman S.B."/>
            <person name="Dewar J."/>
            <person name="Goldberg J."/>
            <person name="Griggs A."/>
            <person name="Gujja S."/>
            <person name="Hansen M."/>
            <person name="Howarth C."/>
            <person name="Imamovic A."/>
            <person name="Larimer J."/>
            <person name="McCowan C."/>
            <person name="Murphy C."/>
            <person name="Pearson M."/>
            <person name="Priest M."/>
            <person name="Roberts A."/>
            <person name="Saif S."/>
            <person name="Shea T."/>
            <person name="Sykes S."/>
            <person name="Wortman J."/>
            <person name="Nusbaum C."/>
            <person name="Birren B."/>
        </authorList>
    </citation>
    <scope>NUCLEOTIDE SEQUENCE</scope>
    <source>
        <strain evidence="5">CBS 10737</strain>
    </source>
</reference>
<gene>
    <name evidence="4" type="ORF">I206_06984</name>
    <name evidence="5" type="ORF">I206_101925</name>
</gene>
<feature type="compositionally biased region" description="Acidic residues" evidence="2">
    <location>
        <begin position="935"/>
        <end position="946"/>
    </location>
</feature>
<keyword evidence="3" id="KW-0472">Membrane</keyword>
<feature type="compositionally biased region" description="Low complexity" evidence="2">
    <location>
        <begin position="40"/>
        <end position="60"/>
    </location>
</feature>
<dbReference type="GeneID" id="30175353"/>
<feature type="region of interest" description="Disordered" evidence="2">
    <location>
        <begin position="40"/>
        <end position="82"/>
    </location>
</feature>
<reference evidence="5" key="4">
    <citation type="submission" date="2024-02" db="EMBL/GenBank/DDBJ databases">
        <title>Comparative genomics of Cryptococcus and Kwoniella reveals pathogenesis evolution and contrasting modes of karyotype evolution via chromosome fusion or intercentromeric recombination.</title>
        <authorList>
            <person name="Coelho M.A."/>
            <person name="David-Palma M."/>
            <person name="Shea T."/>
            <person name="Bowers K."/>
            <person name="McGinley-Smith S."/>
            <person name="Mohammad A.W."/>
            <person name="Gnirke A."/>
            <person name="Yurkov A.M."/>
            <person name="Nowrousian M."/>
            <person name="Sun S."/>
            <person name="Cuomo C.A."/>
            <person name="Heitman J."/>
        </authorList>
    </citation>
    <scope>NUCLEOTIDE SEQUENCE</scope>
    <source>
        <strain evidence="5">CBS 10737</strain>
    </source>
</reference>
<evidence type="ECO:0000313" key="4">
    <source>
        <dbReference type="EMBL" id="OCF47206.1"/>
    </source>
</evidence>
<dbReference type="Proteomes" id="UP000094020">
    <property type="component" value="Chromosome 2"/>
</dbReference>
<feature type="region of interest" description="Disordered" evidence="2">
    <location>
        <begin position="403"/>
        <end position="432"/>
    </location>
</feature>
<organism evidence="4">
    <name type="scientific">Kwoniella pini CBS 10737</name>
    <dbReference type="NCBI Taxonomy" id="1296096"/>
    <lineage>
        <taxon>Eukaryota</taxon>
        <taxon>Fungi</taxon>
        <taxon>Dikarya</taxon>
        <taxon>Basidiomycota</taxon>
        <taxon>Agaricomycotina</taxon>
        <taxon>Tremellomycetes</taxon>
        <taxon>Tremellales</taxon>
        <taxon>Cryptococcaceae</taxon>
        <taxon>Kwoniella</taxon>
    </lineage>
</organism>
<dbReference type="KEGG" id="kpin:30175353"/>
<dbReference type="GO" id="GO:0003976">
    <property type="term" value="F:UDP-N-acetylglucosamine-lysosomal-enzyme N-acetylglucosaminephosphotransferase activity"/>
    <property type="evidence" value="ECO:0007669"/>
    <property type="project" value="TreeGrafter"/>
</dbReference>
<keyword evidence="3" id="KW-1133">Transmembrane helix</keyword>
<keyword evidence="3" id="KW-0812">Transmembrane</keyword>
<evidence type="ECO:0000313" key="6">
    <source>
        <dbReference type="Proteomes" id="UP000094020"/>
    </source>
</evidence>
<dbReference type="InterPro" id="IPR047141">
    <property type="entry name" value="Stealth"/>
</dbReference>
<keyword evidence="1" id="KW-0808">Transferase</keyword>
<evidence type="ECO:0000256" key="2">
    <source>
        <dbReference type="SAM" id="MobiDB-lite"/>
    </source>
</evidence>
<feature type="region of interest" description="Disordered" evidence="2">
    <location>
        <begin position="934"/>
        <end position="955"/>
    </location>
</feature>
<protein>
    <submittedName>
        <fullName evidence="4">Uncharacterized protein</fullName>
    </submittedName>
</protein>
<dbReference type="GO" id="GO:0005794">
    <property type="term" value="C:Golgi apparatus"/>
    <property type="evidence" value="ECO:0007669"/>
    <property type="project" value="TreeGrafter"/>
</dbReference>
<dbReference type="EMBL" id="KV700117">
    <property type="protein sequence ID" value="OCF47206.1"/>
    <property type="molecule type" value="Genomic_DNA"/>
</dbReference>
<dbReference type="PANTHER" id="PTHR24045:SF0">
    <property type="entry name" value="N-ACETYLGLUCOSAMINE-1-PHOSPHOTRANSFERASE SUBUNITS ALPHA_BETA"/>
    <property type="match status" value="1"/>
</dbReference>
<dbReference type="OrthoDB" id="263283at2759"/>
<dbReference type="STRING" id="1296096.A0A1B9HVB7"/>
<dbReference type="RefSeq" id="XP_019008425.1">
    <property type="nucleotide sequence ID" value="XM_019158679.1"/>
</dbReference>
<dbReference type="GO" id="GO:0046835">
    <property type="term" value="P:carbohydrate phosphorylation"/>
    <property type="evidence" value="ECO:0007669"/>
    <property type="project" value="TreeGrafter"/>
</dbReference>
<dbReference type="PANTHER" id="PTHR24045">
    <property type="match status" value="1"/>
</dbReference>
<sequence>MIFRPRRIRTKVLNYLFNSSKTTSLESIPNSPLYLAIPSSPTSSISSLDSSSSKSTMSEGESFDMTRRESLPDSIASSSSTASTSRLYPEKIYEVEEEEYEEFDSSESSGLLGFLPNWKKVETTLPFTHNRKQRRRLRKDKWSLALIIGLLCSGVTVSIGLYCVYRHIKDKSIYIAKSDPPQIHSEEIIETFPQWVLNVQEIPNDPTHILIPPHESPKIDLLQPIHDRLPYEVLESYFSTGFIPESFNSDSPHAKQLPLDLVYLFVNASSEYLQENKAKAEQKEGIEIRGGKRHWRDNGELRGAVRSGIKHMNEHAGKVHVISADWELTNQDVSKLGYSDDDLSEKMNGWRIGQIPEWLNWESQKDQENSKLKWHFHNDIFKLPTKSNGQVIQKPFEVEARSEVETEVEEISKSKAEQVRSEDDLDEDSEYPRIEPPTPVKVYWNNENEWKNLSTPNFNSFAIESRLSWLSGVSENFVAFNDDMFLLRDLSQSDFRHPLLGNILRMDSGLLVAPEMNPMQLTDPGEWGALQHANEIISRRFPSRRRMYLHHLPKTQSKAILNEALTMFGEDLSEATTRTFRESKRGKGDVEMAWLGTNLRIERWREALLWSWIVAKIGHKNEGWNNESRLDLINLLKITDEHIMGNQKLLIQRREDRKTLSDSSEFDNQVNWQGPKATTYQFSSLDGHLNLLSDEPNRRCLFSLEQCLPQNFFIDPKVSYTSEEIFKQMTFAEPSCGDCLIHALINESGERGIEAFLPSPEQIFKPTNNQINHEWTSLEPILPLTNSWEKSNFSIENNVLENQDIWSGSLKRKDGNIELRRWVIKLLSRYNYVFGSTPSMFSPIHNYGQLDFVLGTVERSNDLAMFCINDDQYDGSNEKVKRLFGTWMKDYFGDEIEGVNYEKPNVKWEELLPEDTAQNTTPPTIREYWVPNPDYIEDDVNNEEDSVGQPIGEAD</sequence>
<evidence type="ECO:0000256" key="1">
    <source>
        <dbReference type="ARBA" id="ARBA00022679"/>
    </source>
</evidence>
<keyword evidence="6" id="KW-1185">Reference proteome</keyword>
<reference evidence="4" key="1">
    <citation type="submission" date="2013-07" db="EMBL/GenBank/DDBJ databases">
        <title>The Genome Sequence of Cryptococcus pinus CBS10737.</title>
        <authorList>
            <consortium name="The Broad Institute Genome Sequencing Platform"/>
            <person name="Cuomo C."/>
            <person name="Litvintseva A."/>
            <person name="Chen Y."/>
            <person name="Heitman J."/>
            <person name="Sun S."/>
            <person name="Springer D."/>
            <person name="Dromer F."/>
            <person name="Young S.K."/>
            <person name="Zeng Q."/>
            <person name="Gargeya S."/>
            <person name="Fitzgerald M."/>
            <person name="Abouelleil A."/>
            <person name="Alvarado L."/>
            <person name="Berlin A.M."/>
            <person name="Chapman S.B."/>
            <person name="Dewar J."/>
            <person name="Goldberg J."/>
            <person name="Griggs A."/>
            <person name="Gujja S."/>
            <person name="Hansen M."/>
            <person name="Howarth C."/>
            <person name="Imamovic A."/>
            <person name="Larimer J."/>
            <person name="McCowan C."/>
            <person name="Murphy C."/>
            <person name="Pearson M."/>
            <person name="Priest M."/>
            <person name="Roberts A."/>
            <person name="Saif S."/>
            <person name="Shea T."/>
            <person name="Sykes S."/>
            <person name="Wortman J."/>
            <person name="Nusbaum C."/>
            <person name="Birren B."/>
        </authorList>
    </citation>
    <scope>NUCLEOTIDE SEQUENCE [LARGE SCALE GENOMIC DNA]</scope>
    <source>
        <strain evidence="4">CBS 10737</strain>
    </source>
</reference>
<feature type="compositionally biased region" description="Basic and acidic residues" evidence="2">
    <location>
        <begin position="403"/>
        <end position="422"/>
    </location>
</feature>
<evidence type="ECO:0000256" key="3">
    <source>
        <dbReference type="SAM" id="Phobius"/>
    </source>
</evidence>
<proteinExistence type="predicted"/>
<accession>A0A1B9HVB7</accession>
<name>A0A1B9HVB7_9TREE</name>
<dbReference type="AlphaFoldDB" id="A0A1B9HVB7"/>
<reference evidence="4" key="3">
    <citation type="submission" date="2016-07" db="EMBL/GenBank/DDBJ databases">
        <title>Evolution of pathogenesis and genome organization in the Tremellales.</title>
        <authorList>
            <person name="Cuomo C."/>
            <person name="Litvintseva A."/>
            <person name="Heitman J."/>
            <person name="Chen Y."/>
            <person name="Sun S."/>
            <person name="Springer D."/>
            <person name="Dromer F."/>
            <person name="Young S."/>
            <person name="Zeng Q."/>
            <person name="Chapman S."/>
            <person name="Gujja S."/>
            <person name="Saif S."/>
            <person name="Birren B."/>
        </authorList>
    </citation>
    <scope>NUCLEOTIDE SEQUENCE</scope>
    <source>
        <strain evidence="4">CBS 10737</strain>
    </source>
</reference>
<evidence type="ECO:0000313" key="5">
    <source>
        <dbReference type="EMBL" id="WWC68006.1"/>
    </source>
</evidence>